<dbReference type="RefSeq" id="WP_191197507.1">
    <property type="nucleotide sequence ID" value="NZ_BAAAPA010000002.1"/>
</dbReference>
<dbReference type="Proteomes" id="UP000649289">
    <property type="component" value="Unassembled WGS sequence"/>
</dbReference>
<evidence type="ECO:0000256" key="1">
    <source>
        <dbReference type="SAM" id="SignalP"/>
    </source>
</evidence>
<keyword evidence="1" id="KW-0732">Signal</keyword>
<feature type="signal peptide" evidence="1">
    <location>
        <begin position="1"/>
        <end position="23"/>
    </location>
</feature>
<keyword evidence="3" id="KW-1185">Reference proteome</keyword>
<accession>A0ABR8MF88</accession>
<dbReference type="SUPFAM" id="SSF48239">
    <property type="entry name" value="Terpenoid cyclases/Protein prenyltransferases"/>
    <property type="match status" value="1"/>
</dbReference>
<protein>
    <recommendedName>
        <fullName evidence="4">Peptidase</fullName>
    </recommendedName>
</protein>
<dbReference type="InterPro" id="IPR008930">
    <property type="entry name" value="Terpenoid_cyclase/PrenylTrfase"/>
</dbReference>
<dbReference type="EMBL" id="JACXYY010000001">
    <property type="protein sequence ID" value="MBD3913139.1"/>
    <property type="molecule type" value="Genomic_DNA"/>
</dbReference>
<feature type="chain" id="PRO_5046504026" description="Peptidase" evidence="1">
    <location>
        <begin position="24"/>
        <end position="454"/>
    </location>
</feature>
<gene>
    <name evidence="2" type="ORF">IEZ25_00810</name>
</gene>
<evidence type="ECO:0000313" key="2">
    <source>
        <dbReference type="EMBL" id="MBD3913139.1"/>
    </source>
</evidence>
<comment type="caution">
    <text evidence="2">The sequence shown here is derived from an EMBL/GenBank/DDBJ whole genome shotgun (WGS) entry which is preliminary data.</text>
</comment>
<evidence type="ECO:0000313" key="3">
    <source>
        <dbReference type="Proteomes" id="UP000649289"/>
    </source>
</evidence>
<proteinExistence type="predicted"/>
<evidence type="ECO:0008006" key="4">
    <source>
        <dbReference type="Google" id="ProtNLM"/>
    </source>
</evidence>
<name>A0ABR8MF88_9ACTN</name>
<sequence length="454" mass="47371">MTAVALSAGALSAGLLVAPSATAAPSPAMAGTDSTPSTVAAEWLAGELTNGVIITKNGPDIGLTLDAGMALSTVPRQGVHITAISNALETRLADYVGDGTKESYAGALAKAATFVRVAAKNPTSFGGRNLVTELEQRTADVPADPAAKPQEAAYAGRIFDQSESGNFANVVGQSYAVRALTLAKSTEAAAARDFLLKQQCSSGAFRLNFAKADVPNQSCTDGVAGSEADPDATALAMINLVESGDTSQAVKDALAKANTWLAARQRGSGAVRSAGTDAQINTNTTSLAAYAFGLLKNRGPAMKAALWVRKNQPVYKYKCRTALTKDTGAVAYRKDRINASTTTGLTADTRDEWRRATAQAVLGLQFAPASNDVFRIQSVRKEARAGDRPQFRVFGIAPGESACMQVKGDFKAIKGKTSGGAIVRKLKLPVGNQRRVALVKTSSDEARTSIRVRN</sequence>
<organism evidence="2 3">
    <name type="scientific">Nocardioides hwasunensis</name>
    <dbReference type="NCBI Taxonomy" id="397258"/>
    <lineage>
        <taxon>Bacteria</taxon>
        <taxon>Bacillati</taxon>
        <taxon>Actinomycetota</taxon>
        <taxon>Actinomycetes</taxon>
        <taxon>Propionibacteriales</taxon>
        <taxon>Nocardioidaceae</taxon>
        <taxon>Nocardioides</taxon>
    </lineage>
</organism>
<dbReference type="Gene3D" id="1.50.10.20">
    <property type="match status" value="1"/>
</dbReference>
<reference evidence="2 3" key="1">
    <citation type="submission" date="2020-09" db="EMBL/GenBank/DDBJ databases">
        <title>novel species in genus Nocardioides.</title>
        <authorList>
            <person name="Zhang G."/>
        </authorList>
    </citation>
    <scope>NUCLEOTIDE SEQUENCE [LARGE SCALE GENOMIC DNA]</scope>
    <source>
        <strain evidence="2 3">19197</strain>
    </source>
</reference>